<reference evidence="12 13" key="1">
    <citation type="submission" date="2024-12" db="EMBL/GenBank/DDBJ databases">
        <title>Forecasting of Potato common scab and diversities of Pathogenic streptomyces spp. in china.</title>
        <authorList>
            <person name="Handique U."/>
            <person name="Wu J."/>
        </authorList>
    </citation>
    <scope>NUCLEOTIDE SEQUENCE [LARGE SCALE GENOMIC DNA]</scope>
    <source>
        <strain evidence="12 13">ZRIMU1530</strain>
    </source>
</reference>
<keyword evidence="7 12" id="KW-0418">Kinase</keyword>
<dbReference type="SUPFAM" id="SSF47384">
    <property type="entry name" value="Homodimeric domain of signal transducing histidine kinase"/>
    <property type="match status" value="1"/>
</dbReference>
<keyword evidence="4" id="KW-1003">Cell membrane</keyword>
<dbReference type="CDD" id="cd00082">
    <property type="entry name" value="HisKA"/>
    <property type="match status" value="1"/>
</dbReference>
<evidence type="ECO:0000256" key="2">
    <source>
        <dbReference type="ARBA" id="ARBA00004651"/>
    </source>
</evidence>
<evidence type="ECO:0000256" key="8">
    <source>
        <dbReference type="ARBA" id="ARBA00023012"/>
    </source>
</evidence>
<dbReference type="InterPro" id="IPR005467">
    <property type="entry name" value="His_kinase_dom"/>
</dbReference>
<dbReference type="Gene3D" id="1.10.287.130">
    <property type="match status" value="1"/>
</dbReference>
<evidence type="ECO:0000256" key="4">
    <source>
        <dbReference type="ARBA" id="ARBA00022475"/>
    </source>
</evidence>
<keyword evidence="5" id="KW-0597">Phosphoprotein</keyword>
<feature type="transmembrane region" description="Helical" evidence="10">
    <location>
        <begin position="39"/>
        <end position="62"/>
    </location>
</feature>
<dbReference type="Proteomes" id="UP001631957">
    <property type="component" value="Unassembled WGS sequence"/>
</dbReference>
<evidence type="ECO:0000256" key="10">
    <source>
        <dbReference type="SAM" id="Phobius"/>
    </source>
</evidence>
<evidence type="ECO:0000313" key="12">
    <source>
        <dbReference type="EMBL" id="MFM9607400.1"/>
    </source>
</evidence>
<dbReference type="InterPro" id="IPR003594">
    <property type="entry name" value="HATPase_dom"/>
</dbReference>
<protein>
    <recommendedName>
        <fullName evidence="3">histidine kinase</fullName>
        <ecNumber evidence="3">2.7.13.3</ecNumber>
    </recommendedName>
</protein>
<keyword evidence="10" id="KW-1133">Transmembrane helix</keyword>
<feature type="domain" description="Histidine kinase" evidence="11">
    <location>
        <begin position="158"/>
        <end position="370"/>
    </location>
</feature>
<evidence type="ECO:0000256" key="1">
    <source>
        <dbReference type="ARBA" id="ARBA00000085"/>
    </source>
</evidence>
<accession>A0ABW9HH74</accession>
<gene>
    <name evidence="12" type="ORF">ACKI18_01605</name>
</gene>
<evidence type="ECO:0000259" key="11">
    <source>
        <dbReference type="PROSITE" id="PS50109"/>
    </source>
</evidence>
<dbReference type="SUPFAM" id="SSF55874">
    <property type="entry name" value="ATPase domain of HSP90 chaperone/DNA topoisomerase II/histidine kinase"/>
    <property type="match status" value="1"/>
</dbReference>
<sequence>MIVDTLLIALYAAVGAVSAGLVGAVLLRALRRRSVAASLAVVAGVTVAAMLAGTMLVAHAMFLSDHDLWVVTMVCAMAAVVSLAVAFLLGRSVVQGSRELAEATRALGDHGAFTPPPTAPTSELAHLAHQLAATSSKLAASRERERALEASRRELVAWISHDLRTPLAGLQAMTEALEDGIADDPRVYLARIRSEVGRMSAMVGDLFELSRIQAGVLALSLARMSVYDLVGDAIAGVDALAREHGVRLVGHGVEPVPVEVDGREMSRVLANLLVNAIRRTPADGTVAVAARREADHVVLSVTDGCGGIAPEDLPRVFDTGWRGTDARTPPAGAGLGLAIVRGIVEAHQGRAAVRNVPGGCRFEVRLPAAV</sequence>
<evidence type="ECO:0000256" key="3">
    <source>
        <dbReference type="ARBA" id="ARBA00012438"/>
    </source>
</evidence>
<dbReference type="EC" id="2.7.13.3" evidence="3"/>
<dbReference type="Pfam" id="PF02518">
    <property type="entry name" value="HATPase_c"/>
    <property type="match status" value="1"/>
</dbReference>
<keyword evidence="10" id="KW-0472">Membrane</keyword>
<dbReference type="InterPro" id="IPR036890">
    <property type="entry name" value="HATPase_C_sf"/>
</dbReference>
<evidence type="ECO:0000256" key="7">
    <source>
        <dbReference type="ARBA" id="ARBA00022777"/>
    </source>
</evidence>
<dbReference type="GO" id="GO:0016301">
    <property type="term" value="F:kinase activity"/>
    <property type="evidence" value="ECO:0007669"/>
    <property type="project" value="UniProtKB-KW"/>
</dbReference>
<comment type="catalytic activity">
    <reaction evidence="1">
        <text>ATP + protein L-histidine = ADP + protein N-phospho-L-histidine.</text>
        <dbReference type="EC" id="2.7.13.3"/>
    </reaction>
</comment>
<evidence type="ECO:0000313" key="13">
    <source>
        <dbReference type="Proteomes" id="UP001631957"/>
    </source>
</evidence>
<dbReference type="PANTHER" id="PTHR44936">
    <property type="entry name" value="SENSOR PROTEIN CREC"/>
    <property type="match status" value="1"/>
</dbReference>
<dbReference type="Gene3D" id="3.30.565.10">
    <property type="entry name" value="Histidine kinase-like ATPase, C-terminal domain"/>
    <property type="match status" value="1"/>
</dbReference>
<evidence type="ECO:0000256" key="6">
    <source>
        <dbReference type="ARBA" id="ARBA00022679"/>
    </source>
</evidence>
<dbReference type="SMART" id="SM00388">
    <property type="entry name" value="HisKA"/>
    <property type="match status" value="1"/>
</dbReference>
<evidence type="ECO:0000256" key="5">
    <source>
        <dbReference type="ARBA" id="ARBA00022553"/>
    </source>
</evidence>
<evidence type="ECO:0000256" key="9">
    <source>
        <dbReference type="ARBA" id="ARBA00023026"/>
    </source>
</evidence>
<dbReference type="PRINTS" id="PR00344">
    <property type="entry name" value="BCTRLSENSOR"/>
</dbReference>
<dbReference type="InterPro" id="IPR003661">
    <property type="entry name" value="HisK_dim/P_dom"/>
</dbReference>
<keyword evidence="8" id="KW-0902">Two-component regulatory system</keyword>
<keyword evidence="10" id="KW-0812">Transmembrane</keyword>
<keyword evidence="9" id="KW-0843">Virulence</keyword>
<organism evidence="12 13">
    <name type="scientific">Streptomyces niveiscabiei</name>
    <dbReference type="NCBI Taxonomy" id="164115"/>
    <lineage>
        <taxon>Bacteria</taxon>
        <taxon>Bacillati</taxon>
        <taxon>Actinomycetota</taxon>
        <taxon>Actinomycetes</taxon>
        <taxon>Kitasatosporales</taxon>
        <taxon>Streptomycetaceae</taxon>
        <taxon>Streptomyces</taxon>
    </lineage>
</organism>
<name>A0ABW9HH74_9ACTN</name>
<keyword evidence="6" id="KW-0808">Transferase</keyword>
<comment type="subcellular location">
    <subcellularLocation>
        <location evidence="2">Cell membrane</location>
        <topology evidence="2">Multi-pass membrane protein</topology>
    </subcellularLocation>
</comment>
<keyword evidence="13" id="KW-1185">Reference proteome</keyword>
<dbReference type="SMART" id="SM00387">
    <property type="entry name" value="HATPase_c"/>
    <property type="match status" value="1"/>
</dbReference>
<dbReference type="InterPro" id="IPR050980">
    <property type="entry name" value="2C_sensor_his_kinase"/>
</dbReference>
<comment type="caution">
    <text evidence="12">The sequence shown here is derived from an EMBL/GenBank/DDBJ whole genome shotgun (WGS) entry which is preliminary data.</text>
</comment>
<proteinExistence type="predicted"/>
<feature type="transmembrane region" description="Helical" evidence="10">
    <location>
        <begin position="6"/>
        <end position="27"/>
    </location>
</feature>
<feature type="transmembrane region" description="Helical" evidence="10">
    <location>
        <begin position="68"/>
        <end position="89"/>
    </location>
</feature>
<dbReference type="InterPro" id="IPR036097">
    <property type="entry name" value="HisK_dim/P_sf"/>
</dbReference>
<dbReference type="Pfam" id="PF00512">
    <property type="entry name" value="HisKA"/>
    <property type="match status" value="1"/>
</dbReference>
<dbReference type="InterPro" id="IPR004358">
    <property type="entry name" value="Sig_transdc_His_kin-like_C"/>
</dbReference>
<dbReference type="RefSeq" id="WP_409120157.1">
    <property type="nucleotide sequence ID" value="NZ_JBJVNI010000001.1"/>
</dbReference>
<dbReference type="PANTHER" id="PTHR44936:SF9">
    <property type="entry name" value="SENSOR PROTEIN CREC"/>
    <property type="match status" value="1"/>
</dbReference>
<dbReference type="PROSITE" id="PS50109">
    <property type="entry name" value="HIS_KIN"/>
    <property type="match status" value="1"/>
</dbReference>
<dbReference type="EMBL" id="JBJVNI010000001">
    <property type="protein sequence ID" value="MFM9607400.1"/>
    <property type="molecule type" value="Genomic_DNA"/>
</dbReference>